<keyword evidence="1" id="KW-0732">Signal</keyword>
<proteinExistence type="predicted"/>
<keyword evidence="2" id="KW-1185">Reference proteome</keyword>
<gene>
    <name evidence="3" type="primary">LOC118282209</name>
</gene>
<evidence type="ECO:0000313" key="2">
    <source>
        <dbReference type="Proteomes" id="UP000829999"/>
    </source>
</evidence>
<dbReference type="GeneID" id="118282209"/>
<name>A0A9R0DKM9_SPOFR</name>
<evidence type="ECO:0000313" key="3">
    <source>
        <dbReference type="RefSeq" id="XP_035459065.2"/>
    </source>
</evidence>
<protein>
    <submittedName>
        <fullName evidence="3">Venom peptide CtAPI-like isoform X1</fullName>
    </submittedName>
</protein>
<dbReference type="OrthoDB" id="6236007at2759"/>
<dbReference type="InterPro" id="IPR036084">
    <property type="entry name" value="Ser_inhib-like_sf"/>
</dbReference>
<dbReference type="SUPFAM" id="SSF57567">
    <property type="entry name" value="Serine protease inhibitors"/>
    <property type="match status" value="1"/>
</dbReference>
<dbReference type="RefSeq" id="XP_035459065.2">
    <property type="nucleotide sequence ID" value="XM_035603172.2"/>
</dbReference>
<dbReference type="Proteomes" id="UP000829999">
    <property type="component" value="Chromosome 20"/>
</dbReference>
<dbReference type="Gene3D" id="2.10.25.10">
    <property type="entry name" value="Laminin"/>
    <property type="match status" value="1"/>
</dbReference>
<dbReference type="AlphaFoldDB" id="A0A9R0DKM9"/>
<reference evidence="3" key="1">
    <citation type="submission" date="2025-08" db="UniProtKB">
        <authorList>
            <consortium name="RefSeq"/>
        </authorList>
    </citation>
    <scope>IDENTIFICATION</scope>
    <source>
        <tissue evidence="3">Whole larval tissue</tissue>
    </source>
</reference>
<feature type="chain" id="PRO_5040458056" evidence="1">
    <location>
        <begin position="18"/>
        <end position="109"/>
    </location>
</feature>
<sequence>MFKSIVLFSCCIVLSAAYTTKGKELKCGKHEEVLCLHSCPPVTTCQNRFVAVSCVTPTEPCENQCVCKDGRIRNAKNECVPIEKCEPFGAVDKSEEIISIPYYKDVVFE</sequence>
<organism evidence="2 3">
    <name type="scientific">Spodoptera frugiperda</name>
    <name type="common">Fall armyworm</name>
    <dbReference type="NCBI Taxonomy" id="7108"/>
    <lineage>
        <taxon>Eukaryota</taxon>
        <taxon>Metazoa</taxon>
        <taxon>Ecdysozoa</taxon>
        <taxon>Arthropoda</taxon>
        <taxon>Hexapoda</taxon>
        <taxon>Insecta</taxon>
        <taxon>Pterygota</taxon>
        <taxon>Neoptera</taxon>
        <taxon>Endopterygota</taxon>
        <taxon>Lepidoptera</taxon>
        <taxon>Glossata</taxon>
        <taxon>Ditrysia</taxon>
        <taxon>Noctuoidea</taxon>
        <taxon>Noctuidae</taxon>
        <taxon>Amphipyrinae</taxon>
        <taxon>Spodoptera</taxon>
    </lineage>
</organism>
<dbReference type="CDD" id="cd19941">
    <property type="entry name" value="TIL"/>
    <property type="match status" value="1"/>
</dbReference>
<accession>A0A9R0DKM9</accession>
<feature type="signal peptide" evidence="1">
    <location>
        <begin position="1"/>
        <end position="17"/>
    </location>
</feature>
<evidence type="ECO:0000256" key="1">
    <source>
        <dbReference type="SAM" id="SignalP"/>
    </source>
</evidence>